<evidence type="ECO:0000313" key="1">
    <source>
        <dbReference type="EMBL" id="ELA42482.1"/>
    </source>
</evidence>
<dbReference type="RefSeq" id="XP_007604033.1">
    <property type="nucleotide sequence ID" value="XM_007603971.1"/>
</dbReference>
<accession>L2GQ77</accession>
<proteinExistence type="predicted"/>
<dbReference type="HOGENOM" id="CLU_1696869_0_0_1"/>
<dbReference type="GeneID" id="19881298"/>
<reference evidence="2" key="1">
    <citation type="submission" date="2011-05" db="EMBL/GenBank/DDBJ databases">
        <title>The genome sequence of Vittaforma corneae strain ATCC 50505.</title>
        <authorList>
            <consortium name="The Broad Institute Genome Sequencing Platform"/>
            <person name="Cuomo C."/>
            <person name="Didier E."/>
            <person name="Bowers L."/>
            <person name="Young S.K."/>
            <person name="Zeng Q."/>
            <person name="Gargeya S."/>
            <person name="Fitzgerald M."/>
            <person name="Haas B."/>
            <person name="Abouelleil A."/>
            <person name="Alvarado L."/>
            <person name="Arachchi H.M."/>
            <person name="Berlin A."/>
            <person name="Chapman S.B."/>
            <person name="Gearin G."/>
            <person name="Goldberg J."/>
            <person name="Griggs A."/>
            <person name="Gujja S."/>
            <person name="Hansen M."/>
            <person name="Heiman D."/>
            <person name="Howarth C."/>
            <person name="Larimer J."/>
            <person name="Lui A."/>
            <person name="MacDonald P.J.P."/>
            <person name="McCowen C."/>
            <person name="Montmayeur A."/>
            <person name="Murphy C."/>
            <person name="Neiman D."/>
            <person name="Pearson M."/>
            <person name="Priest M."/>
            <person name="Roberts A."/>
            <person name="Saif S."/>
            <person name="Shea T."/>
            <person name="Sisk P."/>
            <person name="Stolte C."/>
            <person name="Sykes S."/>
            <person name="Wortman J."/>
            <person name="Nusbaum C."/>
            <person name="Birren B."/>
        </authorList>
    </citation>
    <scope>NUCLEOTIDE SEQUENCE [LARGE SCALE GENOMIC DNA]</scope>
    <source>
        <strain evidence="2">ATCC 50505</strain>
    </source>
</reference>
<keyword evidence="2" id="KW-1185">Reference proteome</keyword>
<organism evidence="1 2">
    <name type="scientific">Vittaforma corneae (strain ATCC 50505)</name>
    <name type="common">Microsporidian parasite</name>
    <name type="synonym">Nosema corneum</name>
    <dbReference type="NCBI Taxonomy" id="993615"/>
    <lineage>
        <taxon>Eukaryota</taxon>
        <taxon>Fungi</taxon>
        <taxon>Fungi incertae sedis</taxon>
        <taxon>Microsporidia</taxon>
        <taxon>Nosematidae</taxon>
        <taxon>Vittaforma</taxon>
    </lineage>
</organism>
<dbReference type="InParanoid" id="L2GQ77"/>
<dbReference type="Proteomes" id="UP000011082">
    <property type="component" value="Unassembled WGS sequence"/>
</dbReference>
<evidence type="ECO:0000313" key="2">
    <source>
        <dbReference type="Proteomes" id="UP000011082"/>
    </source>
</evidence>
<dbReference type="EMBL" id="JH370132">
    <property type="protein sequence ID" value="ELA42482.1"/>
    <property type="molecule type" value="Genomic_DNA"/>
</dbReference>
<protein>
    <submittedName>
        <fullName evidence="1">Uncharacterized protein</fullName>
    </submittedName>
</protein>
<sequence length="155" mass="17715">MNLMLLFTIVKSEVYTIRENRPTGLALTITDDNVGFTEYDPTSPEQKIEFKDGALMRNDKRVCASPNSSKVKLCASGRPNNANFELIQYGTMFKVGTRGSHVLVIGDYNSSTEMYDANVIDERKVTNYWFIIEPRIDDFLYSTFETSRKMLTILD</sequence>
<gene>
    <name evidence="1" type="ORF">VICG_00581</name>
</gene>
<dbReference type="AlphaFoldDB" id="L2GQ77"/>
<name>L2GQ77_VITCO</name>
<dbReference type="VEuPathDB" id="MicrosporidiaDB:VICG_00581"/>